<dbReference type="SMART" id="SM01161">
    <property type="entry name" value="DUF1767"/>
    <property type="match status" value="1"/>
</dbReference>
<evidence type="ECO:0000313" key="5">
    <source>
        <dbReference type="EMBL" id="OCL11627.1"/>
    </source>
</evidence>
<dbReference type="EMBL" id="KV749021">
    <property type="protein sequence ID" value="OCL11627.1"/>
    <property type="molecule type" value="Genomic_DNA"/>
</dbReference>
<dbReference type="Gene3D" id="2.40.50.770">
    <property type="entry name" value="RecQ-mediated genome instability protein Rmi1, C-terminal domain"/>
    <property type="match status" value="1"/>
</dbReference>
<dbReference type="OrthoDB" id="341511at2759"/>
<dbReference type="GO" id="GO:0016604">
    <property type="term" value="C:nuclear body"/>
    <property type="evidence" value="ECO:0007669"/>
    <property type="project" value="TreeGrafter"/>
</dbReference>
<dbReference type="Pfam" id="PF21000">
    <property type="entry name" value="RMI1_N_N"/>
    <property type="match status" value="1"/>
</dbReference>
<gene>
    <name evidence="5" type="ORF">AOQ84DRAFT_313558</name>
</gene>
<reference evidence="5 6" key="1">
    <citation type="journal article" date="2016" name="Nat. Commun.">
        <title>Ectomycorrhizal ecology is imprinted in the genome of the dominant symbiotic fungus Cenococcum geophilum.</title>
        <authorList>
            <consortium name="DOE Joint Genome Institute"/>
            <person name="Peter M."/>
            <person name="Kohler A."/>
            <person name="Ohm R.A."/>
            <person name="Kuo A."/>
            <person name="Krutzmann J."/>
            <person name="Morin E."/>
            <person name="Arend M."/>
            <person name="Barry K.W."/>
            <person name="Binder M."/>
            <person name="Choi C."/>
            <person name="Clum A."/>
            <person name="Copeland A."/>
            <person name="Grisel N."/>
            <person name="Haridas S."/>
            <person name="Kipfer T."/>
            <person name="LaButti K."/>
            <person name="Lindquist E."/>
            <person name="Lipzen A."/>
            <person name="Maire R."/>
            <person name="Meier B."/>
            <person name="Mihaltcheva S."/>
            <person name="Molinier V."/>
            <person name="Murat C."/>
            <person name="Poggeler S."/>
            <person name="Quandt C.A."/>
            <person name="Sperisen C."/>
            <person name="Tritt A."/>
            <person name="Tisserant E."/>
            <person name="Crous P.W."/>
            <person name="Henrissat B."/>
            <person name="Nehls U."/>
            <person name="Egli S."/>
            <person name="Spatafora J.W."/>
            <person name="Grigoriev I.V."/>
            <person name="Martin F.M."/>
        </authorList>
    </citation>
    <scope>NUCLEOTIDE SEQUENCE [LARGE SCALE GENOMIC DNA]</scope>
    <source>
        <strain evidence="5 6">CBS 207.34</strain>
    </source>
</reference>
<dbReference type="PANTHER" id="PTHR14790:SF15">
    <property type="entry name" value="RECQ-MEDIATED GENOME INSTABILITY PROTEIN 1"/>
    <property type="match status" value="1"/>
</dbReference>
<keyword evidence="6" id="KW-1185">Reference proteome</keyword>
<dbReference type="AlphaFoldDB" id="A0A8E2JWD5"/>
<evidence type="ECO:0000313" key="6">
    <source>
        <dbReference type="Proteomes" id="UP000250140"/>
    </source>
</evidence>
<comment type="similarity">
    <text evidence="1">Belongs to the RMI1 family.</text>
</comment>
<dbReference type="Proteomes" id="UP000250140">
    <property type="component" value="Unassembled WGS sequence"/>
</dbReference>
<dbReference type="PANTHER" id="PTHR14790">
    <property type="entry name" value="RECQ-MEDIATED GENOME INSTABILITY PROTEIN 1 RMI1"/>
    <property type="match status" value="1"/>
</dbReference>
<name>A0A8E2JWD5_9PEZI</name>
<accession>A0A8E2JWD5</accession>
<evidence type="ECO:0000259" key="4">
    <source>
        <dbReference type="Pfam" id="PF21000"/>
    </source>
</evidence>
<evidence type="ECO:0000256" key="1">
    <source>
        <dbReference type="ARBA" id="ARBA00006395"/>
    </source>
</evidence>
<dbReference type="GO" id="GO:0000724">
    <property type="term" value="P:double-strand break repair via homologous recombination"/>
    <property type="evidence" value="ECO:0007669"/>
    <property type="project" value="TreeGrafter"/>
</dbReference>
<proteinExistence type="inferred from homology"/>
<dbReference type="GO" id="GO:0000712">
    <property type="term" value="P:resolution of meiotic recombination intermediates"/>
    <property type="evidence" value="ECO:0007669"/>
    <property type="project" value="TreeGrafter"/>
</dbReference>
<dbReference type="GO" id="GO:0031422">
    <property type="term" value="C:RecQ family helicase-topoisomerase III complex"/>
    <property type="evidence" value="ECO:0007669"/>
    <property type="project" value="TreeGrafter"/>
</dbReference>
<evidence type="ECO:0000259" key="3">
    <source>
        <dbReference type="Pfam" id="PF08585"/>
    </source>
</evidence>
<dbReference type="Pfam" id="PF08585">
    <property type="entry name" value="RMI1_N_C"/>
    <property type="match status" value="1"/>
</dbReference>
<dbReference type="InterPro" id="IPR042470">
    <property type="entry name" value="RMI1_N_C_sf"/>
</dbReference>
<dbReference type="InterPro" id="IPR049363">
    <property type="entry name" value="RMI1_N"/>
</dbReference>
<dbReference type="InterPro" id="IPR013894">
    <property type="entry name" value="RMI1_OB"/>
</dbReference>
<evidence type="ECO:0000256" key="2">
    <source>
        <dbReference type="ARBA" id="ARBA00018987"/>
    </source>
</evidence>
<feature type="domain" description="RecQ mediated genome instability protein 1 OB-fold" evidence="3">
    <location>
        <begin position="68"/>
        <end position="213"/>
    </location>
</feature>
<sequence>MSASAALVRELTAYLTLKNLPPSSIWLQSFLPTVRASIPLPALQKTALFRLLASDITQSLERTRSLLFPADIHDAHIKERKLVGPIVCQVLDVEDIGRSRWSQVEALEAAERGEGTKGREVIRVIPSDEQGAGCDVEASAGPHKLLLQDAQGTRVYGMELQTIEGINVGMSIGTKLILKGVTVARGMVLLEPQSVNVLGGRIEQLHKEWKDTRKERLKVAAGITVERE</sequence>
<organism evidence="5 6">
    <name type="scientific">Glonium stellatum</name>
    <dbReference type="NCBI Taxonomy" id="574774"/>
    <lineage>
        <taxon>Eukaryota</taxon>
        <taxon>Fungi</taxon>
        <taxon>Dikarya</taxon>
        <taxon>Ascomycota</taxon>
        <taxon>Pezizomycotina</taxon>
        <taxon>Dothideomycetes</taxon>
        <taxon>Pleosporomycetidae</taxon>
        <taxon>Gloniales</taxon>
        <taxon>Gloniaceae</taxon>
        <taxon>Glonium</taxon>
    </lineage>
</organism>
<protein>
    <recommendedName>
        <fullName evidence="2">RecQ-mediated genome instability protein 1</fullName>
    </recommendedName>
</protein>
<feature type="domain" description="RMI1 N-terminal" evidence="4">
    <location>
        <begin position="18"/>
        <end position="59"/>
    </location>
</feature>